<keyword evidence="2" id="KW-1185">Reference proteome</keyword>
<evidence type="ECO:0000313" key="1">
    <source>
        <dbReference type="EMBL" id="WAR02899.1"/>
    </source>
</evidence>
<accession>A0ABY7E3A1</accession>
<name>A0ABY7E3A1_MYAAR</name>
<dbReference type="EMBL" id="CP111015">
    <property type="protein sequence ID" value="WAR02899.1"/>
    <property type="molecule type" value="Genomic_DNA"/>
</dbReference>
<protein>
    <submittedName>
        <fullName evidence="1">Uncharacterized protein</fullName>
    </submittedName>
</protein>
<dbReference type="Proteomes" id="UP001164746">
    <property type="component" value="Chromosome 4"/>
</dbReference>
<gene>
    <name evidence="1" type="ORF">MAR_009457</name>
</gene>
<reference evidence="1" key="1">
    <citation type="submission" date="2022-11" db="EMBL/GenBank/DDBJ databases">
        <title>Centuries of genome instability and evolution in soft-shell clam transmissible cancer (bioRxiv).</title>
        <authorList>
            <person name="Hart S.F.M."/>
            <person name="Yonemitsu M.A."/>
            <person name="Giersch R.M."/>
            <person name="Beal B.F."/>
            <person name="Arriagada G."/>
            <person name="Davis B.W."/>
            <person name="Ostrander E.A."/>
            <person name="Goff S.P."/>
            <person name="Metzger M.J."/>
        </authorList>
    </citation>
    <scope>NUCLEOTIDE SEQUENCE</scope>
    <source>
        <strain evidence="1">MELC-2E11</strain>
        <tissue evidence="1">Siphon/mantle</tissue>
    </source>
</reference>
<proteinExistence type="predicted"/>
<evidence type="ECO:0000313" key="2">
    <source>
        <dbReference type="Proteomes" id="UP001164746"/>
    </source>
</evidence>
<organism evidence="1 2">
    <name type="scientific">Mya arenaria</name>
    <name type="common">Soft-shell clam</name>
    <dbReference type="NCBI Taxonomy" id="6604"/>
    <lineage>
        <taxon>Eukaryota</taxon>
        <taxon>Metazoa</taxon>
        <taxon>Spiralia</taxon>
        <taxon>Lophotrochozoa</taxon>
        <taxon>Mollusca</taxon>
        <taxon>Bivalvia</taxon>
        <taxon>Autobranchia</taxon>
        <taxon>Heteroconchia</taxon>
        <taxon>Euheterodonta</taxon>
        <taxon>Imparidentia</taxon>
        <taxon>Neoheterodontei</taxon>
        <taxon>Myida</taxon>
        <taxon>Myoidea</taxon>
        <taxon>Myidae</taxon>
        <taxon>Mya</taxon>
    </lineage>
</organism>
<sequence>MSYSEMNHSLFSNCNKTEAVITGHHLSFSPNPVVLHPDPHNVTVGPTLSVNGGFTITRNVAEFQKRVEGKYQMPLIKKNFKPQPFRLQGDFKVDINIKENALNIGCFSFEFSFK</sequence>